<gene>
    <name evidence="4" type="ORF">BJP37_16215</name>
</gene>
<dbReference type="InterPro" id="IPR024370">
    <property type="entry name" value="PBP_domain"/>
</dbReference>
<keyword evidence="2" id="KW-1133">Transmembrane helix</keyword>
<evidence type="ECO:0000259" key="3">
    <source>
        <dbReference type="Pfam" id="PF12849"/>
    </source>
</evidence>
<dbReference type="PANTHER" id="PTHR30570:SF1">
    <property type="entry name" value="PHOSPHATE-BINDING PROTEIN PSTS"/>
    <property type="match status" value="1"/>
</dbReference>
<evidence type="ECO:0000256" key="1">
    <source>
        <dbReference type="ARBA" id="ARBA00022729"/>
    </source>
</evidence>
<dbReference type="PANTHER" id="PTHR30570">
    <property type="entry name" value="PERIPLASMIC PHOSPHATE BINDING COMPONENT OF PHOSPHATE ABC TRANSPORTER"/>
    <property type="match status" value="1"/>
</dbReference>
<dbReference type="EMBL" id="MKZS01000001">
    <property type="protein sequence ID" value="OLT63326.1"/>
    <property type="molecule type" value="Genomic_DNA"/>
</dbReference>
<sequence>MSPKNLPIKLVVTLLGIVAICLGIGLWLKSKEILTTQSKPCPDQASNHKQNGTQPIPCFAYVDVDKIPSGTWVYSGSTSWVPIRRKVDPRIKQVFPKVNLTYYHHPTLPPGTETGIKMLLDGQISFVLSSRPIKKSEFQEADDRRFKLKQVQVASDAIAIAVHPDLTIKGLTTEQLKAIYTGKITNWRQVGGPNLKITPYSRPNESGTTEFFRKTILVGDDFSQKVSFIPTTTQAVRKVAETKGAIYYASAPEIVDQCKVKPLPLRISKTDSFITPYKPPLIPTENCPQQGRNQLNSEAFKTKTYPITRRLFVIIKQDGQGDERAGEAYVNLLLTDEGQKLIEEAGYIPRR</sequence>
<feature type="domain" description="PBP" evidence="3">
    <location>
        <begin position="72"/>
        <end position="337"/>
    </location>
</feature>
<name>A0A1U7NBK2_9CYAN</name>
<accession>A0A1U7NBK2</accession>
<dbReference type="Pfam" id="PF12849">
    <property type="entry name" value="PBP_like_2"/>
    <property type="match status" value="1"/>
</dbReference>
<organism evidence="4 5">
    <name type="scientific">Moorena bouillonii PNG</name>
    <dbReference type="NCBI Taxonomy" id="568701"/>
    <lineage>
        <taxon>Bacteria</taxon>
        <taxon>Bacillati</taxon>
        <taxon>Cyanobacteriota</taxon>
        <taxon>Cyanophyceae</taxon>
        <taxon>Coleofasciculales</taxon>
        <taxon>Coleofasciculaceae</taxon>
        <taxon>Moorena</taxon>
    </lineage>
</organism>
<evidence type="ECO:0000313" key="4">
    <source>
        <dbReference type="EMBL" id="OLT63326.1"/>
    </source>
</evidence>
<evidence type="ECO:0000313" key="5">
    <source>
        <dbReference type="Proteomes" id="UP000186657"/>
    </source>
</evidence>
<dbReference type="SUPFAM" id="SSF53850">
    <property type="entry name" value="Periplasmic binding protein-like II"/>
    <property type="match status" value="1"/>
</dbReference>
<feature type="transmembrane region" description="Helical" evidence="2">
    <location>
        <begin position="6"/>
        <end position="28"/>
    </location>
</feature>
<keyword evidence="2" id="KW-0472">Membrane</keyword>
<dbReference type="InterPro" id="IPR050811">
    <property type="entry name" value="Phosphate_ABC_transporter"/>
</dbReference>
<protein>
    <recommendedName>
        <fullName evidence="3">PBP domain-containing protein</fullName>
    </recommendedName>
</protein>
<keyword evidence="1" id="KW-0732">Signal</keyword>
<keyword evidence="2" id="KW-0812">Transmembrane</keyword>
<evidence type="ECO:0000256" key="2">
    <source>
        <dbReference type="SAM" id="Phobius"/>
    </source>
</evidence>
<dbReference type="Proteomes" id="UP000186657">
    <property type="component" value="Unassembled WGS sequence"/>
</dbReference>
<reference evidence="4 5" key="1">
    <citation type="submission" date="2016-10" db="EMBL/GenBank/DDBJ databases">
        <title>Comparative genomics uncovers the prolific and rare metabolic potential of the cyanobacterial genus Moorea.</title>
        <authorList>
            <person name="Leao T."/>
            <person name="Castelao G."/>
            <person name="Korobeynikov A."/>
            <person name="Monroe E.A."/>
            <person name="Podell S."/>
            <person name="Glukhov E."/>
            <person name="Allen E."/>
            <person name="Gerwick W.H."/>
            <person name="Gerwick L."/>
        </authorList>
    </citation>
    <scope>NUCLEOTIDE SEQUENCE [LARGE SCALE GENOMIC DNA]</scope>
    <source>
        <strain evidence="4 5">PNG5-198</strain>
    </source>
</reference>
<keyword evidence="5" id="KW-1185">Reference proteome</keyword>
<dbReference type="CDD" id="cd13653">
    <property type="entry name" value="PBP2_phosphate_like_1"/>
    <property type="match status" value="1"/>
</dbReference>
<proteinExistence type="predicted"/>
<dbReference type="AlphaFoldDB" id="A0A1U7NBK2"/>
<dbReference type="Gene3D" id="3.40.190.10">
    <property type="entry name" value="Periplasmic binding protein-like II"/>
    <property type="match status" value="2"/>
</dbReference>
<comment type="caution">
    <text evidence="4">The sequence shown here is derived from an EMBL/GenBank/DDBJ whole genome shotgun (WGS) entry which is preliminary data.</text>
</comment>